<feature type="domain" description="Protein CPL1-like" evidence="4">
    <location>
        <begin position="167"/>
        <end position="213"/>
    </location>
</feature>
<comment type="similarity">
    <text evidence="1">Belongs to the STIG1 family.</text>
</comment>
<name>A0AAD5DL76_9CHLO</name>
<dbReference type="InterPro" id="IPR048661">
    <property type="entry name" value="CPL1-like"/>
</dbReference>
<evidence type="ECO:0000256" key="2">
    <source>
        <dbReference type="ARBA" id="ARBA00022729"/>
    </source>
</evidence>
<dbReference type="EMBL" id="JADXDR010000147">
    <property type="protein sequence ID" value="KAI7837630.1"/>
    <property type="molecule type" value="Genomic_DNA"/>
</dbReference>
<proteinExistence type="inferred from homology"/>
<gene>
    <name evidence="5" type="ORF">COHA_008554</name>
</gene>
<dbReference type="InterPro" id="IPR006969">
    <property type="entry name" value="Stig-like"/>
</dbReference>
<keyword evidence="2" id="KW-0732">Signal</keyword>
<feature type="region of interest" description="Disordered" evidence="3">
    <location>
        <begin position="613"/>
        <end position="649"/>
    </location>
</feature>
<comment type="caution">
    <text evidence="5">The sequence shown here is derived from an EMBL/GenBank/DDBJ whole genome shotgun (WGS) entry which is preliminary data.</text>
</comment>
<evidence type="ECO:0000313" key="6">
    <source>
        <dbReference type="Proteomes" id="UP001205105"/>
    </source>
</evidence>
<sequence>MLCLPVARAAAVFVGDTCPESQCINCKCSDSNTYPALTSPACACPPGTCWDPPTCQPVGPNYCNFDKYGTCGASQNYECYRCGYAAKGVTGCNTDKKEICKDIGGGNYRCGCPEGALNDLNNCGSCGTLCAPANAADPSCTDGTCTFTTCEPDYADCDGDPANGCEVNTQQDAANCGGCSRLDPTRACSLPNAVAKCVSGSCAIDSCSPGWADCDDDAANGCETQLNTVANCGGCSNLDSKFACSSANGTPTCTGGQCTIACASGFADCDGDPATGCEVNTQQDVLHCGGCGPQYACSTTNGTPTCTGGVCSIACAPGFENCDNDPANGCEAQMNTATSCGGCGKPCAPANAADATCQSGTCTFTTCVSGYANCDGSAANGCEVEVATSNAHCGRCGNPCPAGTQCQGGSCQCSAVAGSGATSSAMLCDGACVDTASNAKHCGGCGKKCPKNVTCQGGSCSCPAGTNLCDEGCVNTKADPKHCGGCGKKCPKDVPCQDGSCGCIAGTSLCDGGCVDMKKDPKHCGGCGKRVAKGGTCQNGVSMCSAGKQACNEECTDVSSDDKNCGACGTKCKGNTSCRGGQCVDRRQPGRSEDDAKTSATAVQGAQLATAAVAPTDSADPASTAGVGGGHTVAAPESVAGTVSPAGTGAVVFDAPAAGATSP</sequence>
<dbReference type="Pfam" id="PF21671">
    <property type="entry name" value="CPL1-like"/>
    <property type="match status" value="1"/>
</dbReference>
<evidence type="ECO:0000256" key="3">
    <source>
        <dbReference type="SAM" id="MobiDB-lite"/>
    </source>
</evidence>
<reference evidence="5" key="1">
    <citation type="submission" date="2020-11" db="EMBL/GenBank/DDBJ databases">
        <title>Chlorella ohadii genome sequencing and assembly.</title>
        <authorList>
            <person name="Murik O."/>
            <person name="Treves H."/>
            <person name="Kedem I."/>
            <person name="Shotland Y."/>
            <person name="Kaplan A."/>
        </authorList>
    </citation>
    <scope>NUCLEOTIDE SEQUENCE</scope>
    <source>
        <strain evidence="5">1</strain>
    </source>
</reference>
<protein>
    <recommendedName>
        <fullName evidence="4">Protein CPL1-like domain-containing protein</fullName>
    </recommendedName>
</protein>
<accession>A0AAD5DL76</accession>
<keyword evidence="6" id="KW-1185">Reference proteome</keyword>
<dbReference type="PANTHER" id="PTHR33227">
    <property type="entry name" value="STIGMA-SPECIFIC STIG1-LIKE PROTEIN 3"/>
    <property type="match status" value="1"/>
</dbReference>
<evidence type="ECO:0000256" key="1">
    <source>
        <dbReference type="ARBA" id="ARBA00006010"/>
    </source>
</evidence>
<evidence type="ECO:0000313" key="5">
    <source>
        <dbReference type="EMBL" id="KAI7837630.1"/>
    </source>
</evidence>
<dbReference type="PANTHER" id="PTHR33227:SF48">
    <property type="entry name" value="STIGMA-SPECIFIC STIG1-LIKE PROTEIN 4"/>
    <property type="match status" value="1"/>
</dbReference>
<dbReference type="Proteomes" id="UP001205105">
    <property type="component" value="Unassembled WGS sequence"/>
</dbReference>
<dbReference type="AlphaFoldDB" id="A0AAD5DL76"/>
<dbReference type="Pfam" id="PF04885">
    <property type="entry name" value="Stig1"/>
    <property type="match status" value="1"/>
</dbReference>
<evidence type="ECO:0000259" key="4">
    <source>
        <dbReference type="Pfam" id="PF21671"/>
    </source>
</evidence>
<organism evidence="5 6">
    <name type="scientific">Chlorella ohadii</name>
    <dbReference type="NCBI Taxonomy" id="2649997"/>
    <lineage>
        <taxon>Eukaryota</taxon>
        <taxon>Viridiplantae</taxon>
        <taxon>Chlorophyta</taxon>
        <taxon>core chlorophytes</taxon>
        <taxon>Trebouxiophyceae</taxon>
        <taxon>Chlorellales</taxon>
        <taxon>Chlorellaceae</taxon>
        <taxon>Chlorella clade</taxon>
        <taxon>Chlorella</taxon>
    </lineage>
</organism>